<dbReference type="InterPro" id="IPR040706">
    <property type="entry name" value="Zf-MYST"/>
</dbReference>
<keyword evidence="3" id="KW-1185">Reference proteome</keyword>
<dbReference type="Gene3D" id="3.30.60.60">
    <property type="entry name" value="N-acetyl transferase-like"/>
    <property type="match status" value="1"/>
</dbReference>
<feature type="region of interest" description="Disordered" evidence="1">
    <location>
        <begin position="98"/>
        <end position="121"/>
    </location>
</feature>
<evidence type="ECO:0000256" key="1">
    <source>
        <dbReference type="SAM" id="MobiDB-lite"/>
    </source>
</evidence>
<feature type="region of interest" description="Disordered" evidence="1">
    <location>
        <begin position="1"/>
        <end position="37"/>
    </location>
</feature>
<feature type="compositionally biased region" description="Acidic residues" evidence="1">
    <location>
        <begin position="99"/>
        <end position="115"/>
    </location>
</feature>
<dbReference type="WBParaSite" id="PSU_v2.g5513.t1">
    <property type="protein sequence ID" value="PSU_v2.g5513.t1"/>
    <property type="gene ID" value="PSU_v2.g5513"/>
</dbReference>
<feature type="compositionally biased region" description="Basic and acidic residues" evidence="1">
    <location>
        <begin position="284"/>
        <end position="293"/>
    </location>
</feature>
<dbReference type="Pfam" id="PF17772">
    <property type="entry name" value="zf-MYST"/>
    <property type="match status" value="1"/>
</dbReference>
<accession>A0A914YYD8</accession>
<evidence type="ECO:0000313" key="3">
    <source>
        <dbReference type="Proteomes" id="UP000887577"/>
    </source>
</evidence>
<feature type="compositionally biased region" description="Acidic residues" evidence="1">
    <location>
        <begin position="23"/>
        <end position="37"/>
    </location>
</feature>
<protein>
    <submittedName>
        <fullName evidence="4">MYST zinc finger domain-containing protein</fullName>
    </submittedName>
</protein>
<dbReference type="AlphaFoldDB" id="A0A914YYD8"/>
<name>A0A914YYD8_9BILA</name>
<proteinExistence type="predicted"/>
<organism evidence="3 4">
    <name type="scientific">Panagrolaimus superbus</name>
    <dbReference type="NCBI Taxonomy" id="310955"/>
    <lineage>
        <taxon>Eukaryota</taxon>
        <taxon>Metazoa</taxon>
        <taxon>Ecdysozoa</taxon>
        <taxon>Nematoda</taxon>
        <taxon>Chromadorea</taxon>
        <taxon>Rhabditida</taxon>
        <taxon>Tylenchina</taxon>
        <taxon>Panagrolaimomorpha</taxon>
        <taxon>Panagrolaimoidea</taxon>
        <taxon>Panagrolaimidae</taxon>
        <taxon>Panagrolaimus</taxon>
    </lineage>
</organism>
<dbReference type="Proteomes" id="UP000887577">
    <property type="component" value="Unplaced"/>
</dbReference>
<evidence type="ECO:0000259" key="2">
    <source>
        <dbReference type="Pfam" id="PF17772"/>
    </source>
</evidence>
<reference evidence="4" key="1">
    <citation type="submission" date="2022-11" db="UniProtKB">
        <authorList>
            <consortium name="WormBaseParasite"/>
        </authorList>
    </citation>
    <scope>IDENTIFICATION</scope>
</reference>
<sequence length="474" mass="55519">MKFRQPGSLPKGYKDGKASSSDEGNDAEDGDDDDIECIEGVNYPARIMPDPRYYYKGFYFRECSNEKAPNDVGPIELIESLKSMEEVNRYNPDFKEFEVDSESEYELEPDPDPSEFDSWHDYLSNTNKKADEKAPPKKYIKLIDGMTRPQRREHRQFALEFKDLLEALEENHMAHCEKGIKKFSQPFIPPEGFRGRTSGQILEQAQNRMNEYLRKNAFKELGLKDPADIKHEPRIQQRFSEMDLKPLVNMNGMNWRDLLPRKPPKDGEEDVSSESSATTDSDDPLLKDPKPLEWDAAGKGTEKRPPEWDRYRSTNERILYRRYIRRACRTILKSNKRKKKIHKLLQIGSYAPKRPIPVPPTRIPPAIVDDEELMEIPNYMSAREMIYGADPEHKSILIKFFNDLNRRDIKRIKEYEKAAAEGPVPRYIYFGKYQMKTLYTSPLPFHLRIKDEIFLCDQCLGGWIDRDTYERHTI</sequence>
<evidence type="ECO:0000313" key="4">
    <source>
        <dbReference type="WBParaSite" id="PSU_v2.g5513.t1"/>
    </source>
</evidence>
<feature type="domain" description="MYST zinc finger" evidence="2">
    <location>
        <begin position="427"/>
        <end position="473"/>
    </location>
</feature>
<feature type="region of interest" description="Disordered" evidence="1">
    <location>
        <begin position="255"/>
        <end position="308"/>
    </location>
</feature>